<reference evidence="2 3" key="1">
    <citation type="submission" date="2019-08" db="EMBL/GenBank/DDBJ databases">
        <authorList>
            <person name="Alioto T."/>
            <person name="Alioto T."/>
            <person name="Gomez Garrido J."/>
        </authorList>
    </citation>
    <scope>NUCLEOTIDE SEQUENCE [LARGE SCALE GENOMIC DNA]</scope>
</reference>
<keyword evidence="1" id="KW-0812">Transmembrane</keyword>
<sequence>WKSQILKYSSEDTFLAGVLRQILIRPPLLIFSYEPRNDGSGKRIRTPKIVQPTISFRWIASYYNLTWILFLLT</sequence>
<keyword evidence="3" id="KW-1185">Reference proteome</keyword>
<dbReference type="Proteomes" id="UP000325440">
    <property type="component" value="Unassembled WGS sequence"/>
</dbReference>
<evidence type="ECO:0000313" key="3">
    <source>
        <dbReference type="Proteomes" id="UP000325440"/>
    </source>
</evidence>
<organism evidence="2 3">
    <name type="scientific">Cinara cedri</name>
    <dbReference type="NCBI Taxonomy" id="506608"/>
    <lineage>
        <taxon>Eukaryota</taxon>
        <taxon>Metazoa</taxon>
        <taxon>Ecdysozoa</taxon>
        <taxon>Arthropoda</taxon>
        <taxon>Hexapoda</taxon>
        <taxon>Insecta</taxon>
        <taxon>Pterygota</taxon>
        <taxon>Neoptera</taxon>
        <taxon>Paraneoptera</taxon>
        <taxon>Hemiptera</taxon>
        <taxon>Sternorrhyncha</taxon>
        <taxon>Aphidomorpha</taxon>
        <taxon>Aphidoidea</taxon>
        <taxon>Aphididae</taxon>
        <taxon>Lachninae</taxon>
        <taxon>Cinara</taxon>
    </lineage>
</organism>
<name>A0A5E4N4Y6_9HEMI</name>
<feature type="non-terminal residue" evidence="2">
    <location>
        <position position="1"/>
    </location>
</feature>
<keyword evidence="1" id="KW-0472">Membrane</keyword>
<dbReference type="AlphaFoldDB" id="A0A5E4N4Y6"/>
<feature type="transmembrane region" description="Helical" evidence="1">
    <location>
        <begin position="54"/>
        <end position="72"/>
    </location>
</feature>
<protein>
    <submittedName>
        <fullName evidence="2">Uncharacterized protein</fullName>
    </submittedName>
</protein>
<feature type="non-terminal residue" evidence="2">
    <location>
        <position position="73"/>
    </location>
</feature>
<proteinExistence type="predicted"/>
<evidence type="ECO:0000313" key="2">
    <source>
        <dbReference type="EMBL" id="VVC37656.1"/>
    </source>
</evidence>
<keyword evidence="1" id="KW-1133">Transmembrane helix</keyword>
<gene>
    <name evidence="2" type="ORF">CINCED_3A024293</name>
</gene>
<accession>A0A5E4N4Y6</accession>
<dbReference type="EMBL" id="CABPRJ010001451">
    <property type="protein sequence ID" value="VVC37656.1"/>
    <property type="molecule type" value="Genomic_DNA"/>
</dbReference>
<evidence type="ECO:0000256" key="1">
    <source>
        <dbReference type="SAM" id="Phobius"/>
    </source>
</evidence>